<sequence>MKILKQEDKKDCGLYVLNSLINYFYNKEVDINYLKINASYSSDGISLHNLRTLALENGVILESFSGDFDSLYSLKNDDLPIILLLNRNGYTHYVILTKIKNNYFWLLDSQTGELEKVNALKLKEEFAEVVIFPKKSNLKLNTEKITIDNKIKSLISIKKLVWPLLLSALVNLLLNFSSSFFVKVVFDFIIPNFLIKTLIVIFILFLWLAFLQCINKYFKNYLVRKITNQIYLELSSNFFEKIKQTPVDHLTKLNNSEYFKRASYISYISEYQANFAYTFLGEIASIVLSAFLLIWINYLLFIYVGSITLVLLLSNIIFHNKLENKHIRNIKVTSNKIESELDFINGKDNYGDQKYSNFLTFLLKKNTLKQREADENIFFMQQNNNLLNSTLISSISNVIIFISTFLIIRNKLSSGDMMMFLTSVSFFINPIMSISSLLSSNMLMKKYVDQVNFVFNLPNIQNFEKGVIINGLIKNIKLKKINFSYEEGHEILNISELEINDHVRINGTNGCGKSSFAKFLRGDFLNYTGEYLINDINVNQLNFNNLKEKICYVGSNFYIPNSKVIDFITNNSKTLLDNLNNNLVYYEIFDYLEKVKVNLNSFVNNNGGNLSSGQKQIVLLLRLFCQKYKIIILDEAFENIDKETTKFLMNCIKNYQDEALFIEISHSRKYIQNSKEINFNEINKNF</sequence>
<evidence type="ECO:0000256" key="3">
    <source>
        <dbReference type="ARBA" id="ARBA00022692"/>
    </source>
</evidence>
<keyword evidence="5" id="KW-0788">Thiol protease</keyword>
<dbReference type="NCBIfam" id="NF045998">
    <property type="entry name" value="cleave_ABC_plasm"/>
    <property type="match status" value="1"/>
</dbReference>
<feature type="transmembrane region" description="Helical" evidence="8">
    <location>
        <begin position="275"/>
        <end position="294"/>
    </location>
</feature>
<feature type="transmembrane region" description="Helical" evidence="8">
    <location>
        <begin position="300"/>
        <end position="318"/>
    </location>
</feature>
<dbReference type="GO" id="GO:0008234">
    <property type="term" value="F:cysteine-type peptidase activity"/>
    <property type="evidence" value="ECO:0007669"/>
    <property type="project" value="UniProtKB-KW"/>
</dbReference>
<dbReference type="InterPro" id="IPR003439">
    <property type="entry name" value="ABC_transporter-like_ATP-bd"/>
</dbReference>
<dbReference type="Pfam" id="PF00005">
    <property type="entry name" value="ABC_tran"/>
    <property type="match status" value="1"/>
</dbReference>
<evidence type="ECO:0000256" key="4">
    <source>
        <dbReference type="ARBA" id="ARBA00022801"/>
    </source>
</evidence>
<feature type="domain" description="Peptidase C39" evidence="10">
    <location>
        <begin position="6"/>
        <end position="133"/>
    </location>
</feature>
<evidence type="ECO:0000256" key="1">
    <source>
        <dbReference type="ARBA" id="ARBA00004651"/>
    </source>
</evidence>
<dbReference type="PROSITE" id="PS50929">
    <property type="entry name" value="ABC_TM1F"/>
    <property type="match status" value="1"/>
</dbReference>
<dbReference type="InterPro" id="IPR005074">
    <property type="entry name" value="Peptidase_C39"/>
</dbReference>
<feature type="domain" description="ABC transmembrane type-1" evidence="9">
    <location>
        <begin position="164"/>
        <end position="440"/>
    </location>
</feature>
<dbReference type="Gene3D" id="3.40.50.300">
    <property type="entry name" value="P-loop containing nucleotide triphosphate hydrolases"/>
    <property type="match status" value="1"/>
</dbReference>
<comment type="subcellular location">
    <subcellularLocation>
        <location evidence="1">Cell membrane</location>
        <topology evidence="1">Multi-pass membrane protein</topology>
    </subcellularLocation>
</comment>
<organism evidence="11 12">
    <name type="scientific">Mycoplasma tauri</name>
    <dbReference type="NCBI Taxonomy" id="547987"/>
    <lineage>
        <taxon>Bacteria</taxon>
        <taxon>Bacillati</taxon>
        <taxon>Mycoplasmatota</taxon>
        <taxon>Mollicutes</taxon>
        <taxon>Mycoplasmataceae</taxon>
        <taxon>Mycoplasma</taxon>
    </lineage>
</organism>
<feature type="transmembrane region" description="Helical" evidence="8">
    <location>
        <begin position="420"/>
        <end position="438"/>
    </location>
</feature>
<comment type="caution">
    <text evidence="11">The sequence shown here is derived from an EMBL/GenBank/DDBJ whole genome shotgun (WGS) entry which is preliminary data.</text>
</comment>
<dbReference type="InterPro" id="IPR036640">
    <property type="entry name" value="ABC1_TM_sf"/>
</dbReference>
<keyword evidence="11" id="KW-0067">ATP-binding</keyword>
<dbReference type="GO" id="GO:0005524">
    <property type="term" value="F:ATP binding"/>
    <property type="evidence" value="ECO:0007669"/>
    <property type="project" value="UniProtKB-KW"/>
</dbReference>
<dbReference type="PANTHER" id="PTHR43394:SF1">
    <property type="entry name" value="ATP-BINDING CASSETTE SUB-FAMILY B MEMBER 10, MITOCHONDRIAL"/>
    <property type="match status" value="1"/>
</dbReference>
<evidence type="ECO:0000259" key="9">
    <source>
        <dbReference type="PROSITE" id="PS50929"/>
    </source>
</evidence>
<dbReference type="SUPFAM" id="SSF52540">
    <property type="entry name" value="P-loop containing nucleoside triphosphate hydrolases"/>
    <property type="match status" value="1"/>
</dbReference>
<dbReference type="GO" id="GO:0006508">
    <property type="term" value="P:proteolysis"/>
    <property type="evidence" value="ECO:0007669"/>
    <property type="project" value="InterPro"/>
</dbReference>
<dbReference type="InterPro" id="IPR011527">
    <property type="entry name" value="ABC1_TM_dom"/>
</dbReference>
<keyword evidence="12" id="KW-1185">Reference proteome</keyword>
<accession>A0A953NG77</accession>
<dbReference type="Pfam" id="PF00664">
    <property type="entry name" value="ABC_membrane"/>
    <property type="match status" value="1"/>
</dbReference>
<dbReference type="Proteomes" id="UP000772186">
    <property type="component" value="Unassembled WGS sequence"/>
</dbReference>
<protein>
    <submittedName>
        <fullName evidence="11">ATP-binding cassette domain-containing protein</fullName>
    </submittedName>
</protein>
<dbReference type="Pfam" id="PF03412">
    <property type="entry name" value="Peptidase_C39"/>
    <property type="match status" value="1"/>
</dbReference>
<name>A0A953NG77_9MOLU</name>
<evidence type="ECO:0000256" key="8">
    <source>
        <dbReference type="SAM" id="Phobius"/>
    </source>
</evidence>
<keyword evidence="4" id="KW-0378">Hydrolase</keyword>
<evidence type="ECO:0000256" key="6">
    <source>
        <dbReference type="ARBA" id="ARBA00022989"/>
    </source>
</evidence>
<comment type="similarity">
    <text evidence="2">Belongs to the ABC transporter superfamily.</text>
</comment>
<reference evidence="11 12" key="1">
    <citation type="submission" date="2021-09" db="EMBL/GenBank/DDBJ databases">
        <title>WGS of Mycoplasma sp. Zaradi2 strains.</title>
        <authorList>
            <person name="Spergser J."/>
        </authorList>
    </citation>
    <scope>NUCLEOTIDE SEQUENCE [LARGE SCALE GENOMIC DNA]</scope>
    <source>
        <strain evidence="11 12">1331</strain>
    </source>
</reference>
<dbReference type="Gene3D" id="1.20.1560.10">
    <property type="entry name" value="ABC transporter type 1, transmembrane domain"/>
    <property type="match status" value="1"/>
</dbReference>
<evidence type="ECO:0000313" key="12">
    <source>
        <dbReference type="Proteomes" id="UP000772186"/>
    </source>
</evidence>
<dbReference type="GO" id="GO:0005886">
    <property type="term" value="C:plasma membrane"/>
    <property type="evidence" value="ECO:0007669"/>
    <property type="project" value="UniProtKB-SubCell"/>
</dbReference>
<keyword evidence="5" id="KW-0645">Protease</keyword>
<dbReference type="PANTHER" id="PTHR43394">
    <property type="entry name" value="ATP-DEPENDENT PERMEASE MDL1, MITOCHONDRIAL"/>
    <property type="match status" value="1"/>
</dbReference>
<feature type="transmembrane region" description="Helical" evidence="8">
    <location>
        <begin position="386"/>
        <end position="408"/>
    </location>
</feature>
<dbReference type="InterPro" id="IPR039421">
    <property type="entry name" value="Type_1_exporter"/>
</dbReference>
<evidence type="ECO:0000256" key="5">
    <source>
        <dbReference type="ARBA" id="ARBA00022807"/>
    </source>
</evidence>
<dbReference type="AlphaFoldDB" id="A0A953NG77"/>
<feature type="transmembrane region" description="Helical" evidence="8">
    <location>
        <begin position="188"/>
        <end position="211"/>
    </location>
</feature>
<dbReference type="Gene3D" id="3.90.70.10">
    <property type="entry name" value="Cysteine proteinases"/>
    <property type="match status" value="1"/>
</dbReference>
<evidence type="ECO:0000259" key="10">
    <source>
        <dbReference type="PROSITE" id="PS50990"/>
    </source>
</evidence>
<keyword evidence="7 8" id="KW-0472">Membrane</keyword>
<dbReference type="GO" id="GO:0016887">
    <property type="term" value="F:ATP hydrolysis activity"/>
    <property type="evidence" value="ECO:0007669"/>
    <property type="project" value="InterPro"/>
</dbReference>
<keyword evidence="11" id="KW-0547">Nucleotide-binding</keyword>
<dbReference type="GO" id="GO:0015421">
    <property type="term" value="F:ABC-type oligopeptide transporter activity"/>
    <property type="evidence" value="ECO:0007669"/>
    <property type="project" value="TreeGrafter"/>
</dbReference>
<keyword evidence="6 8" id="KW-1133">Transmembrane helix</keyword>
<evidence type="ECO:0000256" key="7">
    <source>
        <dbReference type="ARBA" id="ARBA00023136"/>
    </source>
</evidence>
<dbReference type="RefSeq" id="WP_223644446.1">
    <property type="nucleotide sequence ID" value="NZ_JAIQBY010000004.1"/>
</dbReference>
<keyword evidence="3 8" id="KW-0812">Transmembrane</keyword>
<feature type="transmembrane region" description="Helical" evidence="8">
    <location>
        <begin position="160"/>
        <end position="182"/>
    </location>
</feature>
<evidence type="ECO:0000313" key="11">
    <source>
        <dbReference type="EMBL" id="MBZ4195295.1"/>
    </source>
</evidence>
<dbReference type="InterPro" id="IPR027417">
    <property type="entry name" value="P-loop_NTPase"/>
</dbReference>
<dbReference type="SUPFAM" id="SSF90123">
    <property type="entry name" value="ABC transporter transmembrane region"/>
    <property type="match status" value="1"/>
</dbReference>
<proteinExistence type="inferred from homology"/>
<gene>
    <name evidence="11" type="ORF">LAD73_00975</name>
</gene>
<dbReference type="EMBL" id="JAIQBY010000004">
    <property type="protein sequence ID" value="MBZ4195295.1"/>
    <property type="molecule type" value="Genomic_DNA"/>
</dbReference>
<dbReference type="PROSITE" id="PS50990">
    <property type="entry name" value="PEPTIDASE_C39"/>
    <property type="match status" value="1"/>
</dbReference>
<evidence type="ECO:0000256" key="2">
    <source>
        <dbReference type="ARBA" id="ARBA00005417"/>
    </source>
</evidence>